<dbReference type="Proteomes" id="UP000003571">
    <property type="component" value="Unassembled WGS sequence"/>
</dbReference>
<dbReference type="AlphaFoldDB" id="H7EL75"/>
<dbReference type="RefSeq" id="WP_002704605.1">
    <property type="nucleotide sequence ID" value="NZ_AGRW01000048.1"/>
</dbReference>
<keyword evidence="3" id="KW-0378">Hydrolase</keyword>
<keyword evidence="4" id="KW-0720">Serine protease</keyword>
<dbReference type="InterPro" id="IPR002142">
    <property type="entry name" value="Peptidase_S49"/>
</dbReference>
<evidence type="ECO:0000313" key="8">
    <source>
        <dbReference type="Proteomes" id="UP000003571"/>
    </source>
</evidence>
<dbReference type="CDD" id="cd07023">
    <property type="entry name" value="S49_Sppa_N_C"/>
    <property type="match status" value="1"/>
</dbReference>
<evidence type="ECO:0000313" key="7">
    <source>
        <dbReference type="EMBL" id="EIC01607.1"/>
    </source>
</evidence>
<comment type="similarity">
    <text evidence="1">Belongs to the peptidase S49 family.</text>
</comment>
<gene>
    <name evidence="7" type="ORF">TresaDRAFT_1996</name>
</gene>
<dbReference type="GO" id="GO:0006508">
    <property type="term" value="P:proteolysis"/>
    <property type="evidence" value="ECO:0007669"/>
    <property type="project" value="UniProtKB-KW"/>
</dbReference>
<dbReference type="PANTHER" id="PTHR42987:SF7">
    <property type="entry name" value="SIGNAL PEPTIDE PEPTIDASE SPPA-RELATED"/>
    <property type="match status" value="1"/>
</dbReference>
<proteinExistence type="inferred from homology"/>
<dbReference type="MEROPS" id="S49.A08"/>
<feature type="signal peptide" evidence="5">
    <location>
        <begin position="1"/>
        <end position="24"/>
    </location>
</feature>
<evidence type="ECO:0000256" key="4">
    <source>
        <dbReference type="ARBA" id="ARBA00022825"/>
    </source>
</evidence>
<evidence type="ECO:0000256" key="2">
    <source>
        <dbReference type="ARBA" id="ARBA00022670"/>
    </source>
</evidence>
<sequence length="308" mass="34144">MKSRKKGIIVIAVMAAAVALSFSAGNFRTAGTTSFSAERFLGENEIKSFKHDYVAVLHIVGTIEKAGQTYNQEWMLSTIDFLKNDKKNRGILLYIDSPGGTVYESDETYLALVDYKNETGKPVYAYFGSLAASGGYYIASAADQIFANRNTLTGSIGVIAGKSIDATELMEKIGIKSRTFTAGRNKNMMNYDSPLTEEQAEIMQSVADDAYEQFTSIVATARHMNIDDVKKIADGRIYTANQALKNGLIDEICRFEEAEDAVLADLDGDFEFEDFIYEYEMTMNDIFRFVSALVKPPSAQMKLNYIAN</sequence>
<accession>H7EL75</accession>
<name>H7EL75_9SPIR</name>
<evidence type="ECO:0000256" key="3">
    <source>
        <dbReference type="ARBA" id="ARBA00022801"/>
    </source>
</evidence>
<comment type="caution">
    <text evidence="7">The sequence shown here is derived from an EMBL/GenBank/DDBJ whole genome shotgun (WGS) entry which is preliminary data.</text>
</comment>
<dbReference type="PANTHER" id="PTHR42987">
    <property type="entry name" value="PEPTIDASE S49"/>
    <property type="match status" value="1"/>
</dbReference>
<dbReference type="EMBL" id="AGRW01000048">
    <property type="protein sequence ID" value="EIC01607.1"/>
    <property type="molecule type" value="Genomic_DNA"/>
</dbReference>
<keyword evidence="8" id="KW-1185">Reference proteome</keyword>
<dbReference type="NCBIfam" id="TIGR00706">
    <property type="entry name" value="SppA_dom"/>
    <property type="match status" value="1"/>
</dbReference>
<dbReference type="Gene3D" id="3.90.226.10">
    <property type="entry name" value="2-enoyl-CoA Hydratase, Chain A, domain 1"/>
    <property type="match status" value="1"/>
</dbReference>
<feature type="chain" id="PRO_5003609234" evidence="5">
    <location>
        <begin position="25"/>
        <end position="308"/>
    </location>
</feature>
<dbReference type="STRING" id="907348.TresaDRAFT_1996"/>
<feature type="domain" description="Peptidase S49" evidence="6">
    <location>
        <begin position="117"/>
        <end position="260"/>
    </location>
</feature>
<evidence type="ECO:0000256" key="1">
    <source>
        <dbReference type="ARBA" id="ARBA00008683"/>
    </source>
</evidence>
<dbReference type="InterPro" id="IPR047272">
    <property type="entry name" value="S49_SppA_C"/>
</dbReference>
<keyword evidence="5" id="KW-0732">Signal</keyword>
<reference evidence="7 8" key="1">
    <citation type="submission" date="2011-09" db="EMBL/GenBank/DDBJ databases">
        <title>The draft genome of Treponema saccharophilum DSM 2985.</title>
        <authorList>
            <consortium name="US DOE Joint Genome Institute (JGI-PGF)"/>
            <person name="Lucas S."/>
            <person name="Copeland A."/>
            <person name="Lapidus A."/>
            <person name="Glavina del Rio T."/>
            <person name="Dalin E."/>
            <person name="Tice H."/>
            <person name="Bruce D."/>
            <person name="Goodwin L."/>
            <person name="Pitluck S."/>
            <person name="Peters L."/>
            <person name="Kyrpides N."/>
            <person name="Mavromatis K."/>
            <person name="Ivanova N."/>
            <person name="Markowitz V."/>
            <person name="Cheng J.-F."/>
            <person name="Hugenholtz P."/>
            <person name="Woyke T."/>
            <person name="Wu D."/>
            <person name="Gronow S."/>
            <person name="Wellnitz S."/>
            <person name="Brambilla E."/>
            <person name="Klenk H.-P."/>
            <person name="Eisen J.A."/>
        </authorList>
    </citation>
    <scope>NUCLEOTIDE SEQUENCE [LARGE SCALE GENOMIC DNA]</scope>
    <source>
        <strain evidence="7 8">DSM 2985</strain>
    </source>
</reference>
<evidence type="ECO:0000256" key="5">
    <source>
        <dbReference type="SAM" id="SignalP"/>
    </source>
</evidence>
<dbReference type="GO" id="GO:0008236">
    <property type="term" value="F:serine-type peptidase activity"/>
    <property type="evidence" value="ECO:0007669"/>
    <property type="project" value="UniProtKB-KW"/>
</dbReference>
<organism evidence="7 8">
    <name type="scientific">Treponema saccharophilum DSM 2985</name>
    <dbReference type="NCBI Taxonomy" id="907348"/>
    <lineage>
        <taxon>Bacteria</taxon>
        <taxon>Pseudomonadati</taxon>
        <taxon>Spirochaetota</taxon>
        <taxon>Spirochaetia</taxon>
        <taxon>Spirochaetales</taxon>
        <taxon>Treponemataceae</taxon>
        <taxon>Treponema</taxon>
    </lineage>
</organism>
<dbReference type="eggNOG" id="COG0616">
    <property type="taxonomic scope" value="Bacteria"/>
</dbReference>
<evidence type="ECO:0000259" key="6">
    <source>
        <dbReference type="Pfam" id="PF01343"/>
    </source>
</evidence>
<dbReference type="InterPro" id="IPR029045">
    <property type="entry name" value="ClpP/crotonase-like_dom_sf"/>
</dbReference>
<keyword evidence="2" id="KW-0645">Protease</keyword>
<protein>
    <submittedName>
        <fullName evidence="7">Signal peptide peptidase SppA, 36K type</fullName>
    </submittedName>
</protein>
<dbReference type="SUPFAM" id="SSF52096">
    <property type="entry name" value="ClpP/crotonase"/>
    <property type="match status" value="1"/>
</dbReference>
<dbReference type="Pfam" id="PF01343">
    <property type="entry name" value="Peptidase_S49"/>
    <property type="match status" value="1"/>
</dbReference>
<dbReference type="PATRIC" id="fig|907348.3.peg.1658"/>
<dbReference type="InterPro" id="IPR004635">
    <property type="entry name" value="Pept_S49_SppA"/>
</dbReference>